<accession>A0A1D2MZS7</accession>
<dbReference type="Gene3D" id="3.30.200.20">
    <property type="entry name" value="Phosphorylase Kinase, domain 1"/>
    <property type="match status" value="1"/>
</dbReference>
<comment type="caution">
    <text evidence="1">The sequence shown here is derived from an EMBL/GenBank/DDBJ whole genome shotgun (WGS) entry which is preliminary data.</text>
</comment>
<keyword evidence="2" id="KW-1185">Reference proteome</keyword>
<keyword evidence="1" id="KW-0808">Transferase</keyword>
<evidence type="ECO:0000313" key="1">
    <source>
        <dbReference type="EMBL" id="ODM98529.1"/>
    </source>
</evidence>
<gene>
    <name evidence="1" type="ORF">Ocin01_08147</name>
</gene>
<sequence length="70" mass="7287">MNLKVGELGAGNGGGGGKVLHKPSGLIMARKVCNQTNLRTILTGMWCEPAVKKANSSRIEDSCMTANSPS</sequence>
<keyword evidence="1" id="KW-0418">Kinase</keyword>
<name>A0A1D2MZS7_ORCCI</name>
<proteinExistence type="predicted"/>
<dbReference type="AlphaFoldDB" id="A0A1D2MZS7"/>
<protein>
    <submittedName>
        <fullName evidence="1">Dual specificity mitogen-activated protein kinase kinase 1</fullName>
    </submittedName>
</protein>
<organism evidence="1 2">
    <name type="scientific">Orchesella cincta</name>
    <name type="common">Springtail</name>
    <name type="synonym">Podura cincta</name>
    <dbReference type="NCBI Taxonomy" id="48709"/>
    <lineage>
        <taxon>Eukaryota</taxon>
        <taxon>Metazoa</taxon>
        <taxon>Ecdysozoa</taxon>
        <taxon>Arthropoda</taxon>
        <taxon>Hexapoda</taxon>
        <taxon>Collembola</taxon>
        <taxon>Entomobryomorpha</taxon>
        <taxon>Entomobryoidea</taxon>
        <taxon>Orchesellidae</taxon>
        <taxon>Orchesellinae</taxon>
        <taxon>Orchesella</taxon>
    </lineage>
</organism>
<dbReference type="EMBL" id="LJIJ01000346">
    <property type="protein sequence ID" value="ODM98529.1"/>
    <property type="molecule type" value="Genomic_DNA"/>
</dbReference>
<dbReference type="Proteomes" id="UP000094527">
    <property type="component" value="Unassembled WGS sequence"/>
</dbReference>
<dbReference type="GO" id="GO:0016301">
    <property type="term" value="F:kinase activity"/>
    <property type="evidence" value="ECO:0007669"/>
    <property type="project" value="UniProtKB-KW"/>
</dbReference>
<reference evidence="1 2" key="1">
    <citation type="journal article" date="2016" name="Genome Biol. Evol.">
        <title>Gene Family Evolution Reflects Adaptation to Soil Environmental Stressors in the Genome of the Collembolan Orchesella cincta.</title>
        <authorList>
            <person name="Faddeeva-Vakhrusheva A."/>
            <person name="Derks M.F."/>
            <person name="Anvar S.Y."/>
            <person name="Agamennone V."/>
            <person name="Suring W."/>
            <person name="Smit S."/>
            <person name="van Straalen N.M."/>
            <person name="Roelofs D."/>
        </authorList>
    </citation>
    <scope>NUCLEOTIDE SEQUENCE [LARGE SCALE GENOMIC DNA]</scope>
    <source>
        <tissue evidence="1">Mixed pool</tissue>
    </source>
</reference>
<evidence type="ECO:0000313" key="2">
    <source>
        <dbReference type="Proteomes" id="UP000094527"/>
    </source>
</evidence>